<feature type="region of interest" description="Disordered" evidence="1">
    <location>
        <begin position="464"/>
        <end position="485"/>
    </location>
</feature>
<organism evidence="2 3">
    <name type="scientific">Paramecium primaurelia</name>
    <dbReference type="NCBI Taxonomy" id="5886"/>
    <lineage>
        <taxon>Eukaryota</taxon>
        <taxon>Sar</taxon>
        <taxon>Alveolata</taxon>
        <taxon>Ciliophora</taxon>
        <taxon>Intramacronucleata</taxon>
        <taxon>Oligohymenophorea</taxon>
        <taxon>Peniculida</taxon>
        <taxon>Parameciidae</taxon>
        <taxon>Paramecium</taxon>
    </lineage>
</organism>
<feature type="region of interest" description="Disordered" evidence="1">
    <location>
        <begin position="352"/>
        <end position="407"/>
    </location>
</feature>
<accession>A0A8S1L8C3</accession>
<name>A0A8S1L8C3_PARPR</name>
<evidence type="ECO:0000256" key="1">
    <source>
        <dbReference type="SAM" id="MobiDB-lite"/>
    </source>
</evidence>
<protein>
    <recommendedName>
        <fullName evidence="4">B box-type domain-containing protein</fullName>
    </recommendedName>
</protein>
<evidence type="ECO:0000313" key="3">
    <source>
        <dbReference type="Proteomes" id="UP000688137"/>
    </source>
</evidence>
<evidence type="ECO:0008006" key="4">
    <source>
        <dbReference type="Google" id="ProtNLM"/>
    </source>
</evidence>
<reference evidence="2" key="1">
    <citation type="submission" date="2021-01" db="EMBL/GenBank/DDBJ databases">
        <authorList>
            <consortium name="Genoscope - CEA"/>
            <person name="William W."/>
        </authorList>
    </citation>
    <scope>NUCLEOTIDE SEQUENCE</scope>
</reference>
<comment type="caution">
    <text evidence="2">The sequence shown here is derived from an EMBL/GenBank/DDBJ whole genome shotgun (WGS) entry which is preliminary data.</text>
</comment>
<dbReference type="OMA" id="YAFFNRP"/>
<dbReference type="AlphaFoldDB" id="A0A8S1L8C3"/>
<sequence>MNNTSSIPQLPQASIYEPTISVQKIQPHYRFDSNNMPKIQCYYHQDSPNNYIKYFCRQPECLMPLCDKCVQQHLNQYHTQTQSNIVPFETILSEIYQNLAADCNEMCDQINKIQSLSERTTTDKLVGKQSLQTNPIKLIESARDQVIAIVNNYFETLKTYLLTQIEEPLPDINVKPALKDLKVRWEQNIKDLESINNPVASIEKVIEYCEEELRKKNDTILNEAEKLIKLLETSTPQYRQYGVDIPQLFVDPSFLPRFLWVLERYAFFNRPPLEPEVLPPPRIVEPIPVYDLPPPPRYYDPYPPMEQVVYRDPIVIREPVFRDSLIRENEYPQDFDEDAYRQRRYRGRQQYNFDYDLDNENDAYNMKSETKEKRRKSKVQESPKPRYKITEQYESKKKNKTSKSKGPKEIVISHAQPSYMNVTTTQIPQQTIYQPQQTTYQVQPTYQALQTANILLPTNNQLDQTQKAPSGMTKSKITNQAYKNL</sequence>
<proteinExistence type="predicted"/>
<evidence type="ECO:0000313" key="2">
    <source>
        <dbReference type="EMBL" id="CAD8061833.1"/>
    </source>
</evidence>
<keyword evidence="3" id="KW-1185">Reference proteome</keyword>
<feature type="compositionally biased region" description="Basic and acidic residues" evidence="1">
    <location>
        <begin position="368"/>
        <end position="396"/>
    </location>
</feature>
<gene>
    <name evidence="2" type="ORF">PPRIM_AZ9-3.1.T0320195</name>
</gene>
<dbReference type="Proteomes" id="UP000688137">
    <property type="component" value="Unassembled WGS sequence"/>
</dbReference>
<dbReference type="EMBL" id="CAJJDM010000031">
    <property type="protein sequence ID" value="CAD8061833.1"/>
    <property type="molecule type" value="Genomic_DNA"/>
</dbReference>